<gene>
    <name evidence="2" type="ORF">FIBSPDRAFT_1049485</name>
</gene>
<dbReference type="Proteomes" id="UP000076532">
    <property type="component" value="Unassembled WGS sequence"/>
</dbReference>
<dbReference type="EMBL" id="KV417634">
    <property type="protein sequence ID" value="KZP13371.1"/>
    <property type="molecule type" value="Genomic_DNA"/>
</dbReference>
<name>A0A166C7J4_9AGAM</name>
<accession>A0A166C7J4</accession>
<keyword evidence="3" id="KW-1185">Reference proteome</keyword>
<sequence length="186" mass="19819">MEGSQPELLAVVPGSVSQSLLVRGSWLLHEDKDKDTVATLIAEKEPHLSMCMRLKSFISVLSPTPQLDELPRVKPKGSPASLRYHRGSQQDLGLPALTVSPAPPTSSFARASSGSALSSSAVFALSSITKLPPPPPSPTRPSPRRSPAHPPYPCSRRPPTQVQVRTPTPTQSLPSARCIAEPRASP</sequence>
<feature type="compositionally biased region" description="Low complexity" evidence="1">
    <location>
        <begin position="157"/>
        <end position="171"/>
    </location>
</feature>
<proteinExistence type="predicted"/>
<feature type="region of interest" description="Disordered" evidence="1">
    <location>
        <begin position="69"/>
        <end position="112"/>
    </location>
</feature>
<protein>
    <submittedName>
        <fullName evidence="2">Uncharacterized protein</fullName>
    </submittedName>
</protein>
<feature type="compositionally biased region" description="Pro residues" evidence="1">
    <location>
        <begin position="131"/>
        <end position="141"/>
    </location>
</feature>
<organism evidence="2 3">
    <name type="scientific">Athelia psychrophila</name>
    <dbReference type="NCBI Taxonomy" id="1759441"/>
    <lineage>
        <taxon>Eukaryota</taxon>
        <taxon>Fungi</taxon>
        <taxon>Dikarya</taxon>
        <taxon>Basidiomycota</taxon>
        <taxon>Agaricomycotina</taxon>
        <taxon>Agaricomycetes</taxon>
        <taxon>Agaricomycetidae</taxon>
        <taxon>Atheliales</taxon>
        <taxon>Atheliaceae</taxon>
        <taxon>Athelia</taxon>
    </lineage>
</organism>
<dbReference type="AlphaFoldDB" id="A0A166C7J4"/>
<evidence type="ECO:0000256" key="1">
    <source>
        <dbReference type="SAM" id="MobiDB-lite"/>
    </source>
</evidence>
<evidence type="ECO:0000313" key="3">
    <source>
        <dbReference type="Proteomes" id="UP000076532"/>
    </source>
</evidence>
<evidence type="ECO:0000313" key="2">
    <source>
        <dbReference type="EMBL" id="KZP13371.1"/>
    </source>
</evidence>
<feature type="region of interest" description="Disordered" evidence="1">
    <location>
        <begin position="127"/>
        <end position="186"/>
    </location>
</feature>
<reference evidence="2 3" key="1">
    <citation type="journal article" date="2016" name="Mol. Biol. Evol.">
        <title>Comparative Genomics of Early-Diverging Mushroom-Forming Fungi Provides Insights into the Origins of Lignocellulose Decay Capabilities.</title>
        <authorList>
            <person name="Nagy L.G."/>
            <person name="Riley R."/>
            <person name="Tritt A."/>
            <person name="Adam C."/>
            <person name="Daum C."/>
            <person name="Floudas D."/>
            <person name="Sun H."/>
            <person name="Yadav J.S."/>
            <person name="Pangilinan J."/>
            <person name="Larsson K.H."/>
            <person name="Matsuura K."/>
            <person name="Barry K."/>
            <person name="Labutti K."/>
            <person name="Kuo R."/>
            <person name="Ohm R.A."/>
            <person name="Bhattacharya S.S."/>
            <person name="Shirouzu T."/>
            <person name="Yoshinaga Y."/>
            <person name="Martin F.M."/>
            <person name="Grigoriev I.V."/>
            <person name="Hibbett D.S."/>
        </authorList>
    </citation>
    <scope>NUCLEOTIDE SEQUENCE [LARGE SCALE GENOMIC DNA]</scope>
    <source>
        <strain evidence="2 3">CBS 109695</strain>
    </source>
</reference>